<dbReference type="RefSeq" id="WP_121278511.1">
    <property type="nucleotide sequence ID" value="NZ_RBZV01000005.1"/>
</dbReference>
<comment type="caution">
    <text evidence="2">The sequence shown here is derived from an EMBL/GenBank/DDBJ whole genome shotgun (WGS) entry which is preliminary data.</text>
</comment>
<dbReference type="InterPro" id="IPR045584">
    <property type="entry name" value="Pilin-like"/>
</dbReference>
<dbReference type="Gene3D" id="3.30.1690.10">
    <property type="entry name" value="TcpA-like pilin"/>
    <property type="match status" value="1"/>
</dbReference>
<keyword evidence="3" id="KW-1185">Reference proteome</keyword>
<dbReference type="Pfam" id="PF08805">
    <property type="entry name" value="PilS"/>
    <property type="match status" value="1"/>
</dbReference>
<evidence type="ECO:0000313" key="3">
    <source>
        <dbReference type="Proteomes" id="UP000280434"/>
    </source>
</evidence>
<gene>
    <name evidence="2" type="ORF">D7S89_15165</name>
</gene>
<dbReference type="EMBL" id="RBZV01000005">
    <property type="protein sequence ID" value="RKP47565.1"/>
    <property type="molecule type" value="Genomic_DNA"/>
</dbReference>
<dbReference type="SUPFAM" id="SSF54523">
    <property type="entry name" value="Pili subunits"/>
    <property type="match status" value="1"/>
</dbReference>
<accession>A0A494XA05</accession>
<reference evidence="2 3" key="1">
    <citation type="submission" date="2018-10" db="EMBL/GenBank/DDBJ databases">
        <title>Paraburkholderia sp. 7MK8-2, isolated from soil.</title>
        <authorList>
            <person name="Gao Z.-H."/>
            <person name="Qiu L.-H."/>
        </authorList>
    </citation>
    <scope>NUCLEOTIDE SEQUENCE [LARGE SCALE GENOMIC DNA]</scope>
    <source>
        <strain evidence="2 3">7MK8-2</strain>
    </source>
</reference>
<evidence type="ECO:0000259" key="1">
    <source>
        <dbReference type="Pfam" id="PF08805"/>
    </source>
</evidence>
<dbReference type="OrthoDB" id="9100844at2"/>
<name>A0A494XA05_9BURK</name>
<sequence length="166" mass="16876">MDGILGRVVAIVLGLLALAGVGLAGYKAFATNKSSTVVTDMTQVATNARAQFSQNNNGYTNFTTANATPLVNAGIIPGDMVRAGGIFDAWGNAVQFAPVAGNTEGQITFGGGGSETVEQCSHVLTSLTDYVSLVVNGTTFSQANQPDAVSAANACAGTPKIILTFQ</sequence>
<dbReference type="InterPro" id="IPR014911">
    <property type="entry name" value="PilS_N"/>
</dbReference>
<organism evidence="2 3">
    <name type="scientific">Trinickia fusca</name>
    <dbReference type="NCBI Taxonomy" id="2419777"/>
    <lineage>
        <taxon>Bacteria</taxon>
        <taxon>Pseudomonadati</taxon>
        <taxon>Pseudomonadota</taxon>
        <taxon>Betaproteobacteria</taxon>
        <taxon>Burkholderiales</taxon>
        <taxon>Burkholderiaceae</taxon>
        <taxon>Trinickia</taxon>
    </lineage>
</organism>
<protein>
    <submittedName>
        <fullName evidence="2">Prepilin type IV pili</fullName>
    </submittedName>
</protein>
<evidence type="ECO:0000313" key="2">
    <source>
        <dbReference type="EMBL" id="RKP47565.1"/>
    </source>
</evidence>
<feature type="domain" description="Type 4 secretion system PilS N-terminal" evidence="1">
    <location>
        <begin position="33"/>
        <end position="164"/>
    </location>
</feature>
<dbReference type="AlphaFoldDB" id="A0A494XA05"/>
<dbReference type="Proteomes" id="UP000280434">
    <property type="component" value="Unassembled WGS sequence"/>
</dbReference>
<proteinExistence type="predicted"/>